<evidence type="ECO:0000256" key="7">
    <source>
        <dbReference type="ARBA" id="ARBA00031584"/>
    </source>
</evidence>
<dbReference type="OrthoDB" id="9768329at2"/>
<dbReference type="InterPro" id="IPR003918">
    <property type="entry name" value="NADH_UbQ_OxRdtase"/>
</dbReference>
<organism evidence="12 13">
    <name type="scientific">Frateuria aurantia (strain ATCC 33424 / DSM 6220 / KCTC 2777 / LMG 1558 / NBRC 3245 / NCIMB 13370)</name>
    <name type="common">Acetobacter aurantius</name>
    <dbReference type="NCBI Taxonomy" id="767434"/>
    <lineage>
        <taxon>Bacteria</taxon>
        <taxon>Pseudomonadati</taxon>
        <taxon>Pseudomonadota</taxon>
        <taxon>Gammaproteobacteria</taxon>
        <taxon>Lysobacterales</taxon>
        <taxon>Rhodanobacteraceae</taxon>
        <taxon>Frateuria</taxon>
    </lineage>
</organism>
<feature type="transmembrane region" description="Helical" evidence="10">
    <location>
        <begin position="372"/>
        <end position="392"/>
    </location>
</feature>
<keyword evidence="4 9" id="KW-0812">Transmembrane</keyword>
<reference evidence="12" key="1">
    <citation type="submission" date="2012-02" db="EMBL/GenBank/DDBJ databases">
        <title>The complete genome of Frateuria aurantia DSM 6220.</title>
        <authorList>
            <consortium name="US DOE Joint Genome Institute (JGI-PGF)"/>
            <person name="Lucas S."/>
            <person name="Copeland A."/>
            <person name="Lapidus A."/>
            <person name="Glavina del Rio T."/>
            <person name="Dalin E."/>
            <person name="Tice H."/>
            <person name="Bruce D."/>
            <person name="Goodwin L."/>
            <person name="Pitluck S."/>
            <person name="Peters L."/>
            <person name="Ovchinnikova G."/>
            <person name="Teshima H."/>
            <person name="Kyrpides N."/>
            <person name="Mavromatis K."/>
            <person name="Ivanova N."/>
            <person name="Brettin T."/>
            <person name="Detter J.C."/>
            <person name="Han C."/>
            <person name="Larimer F."/>
            <person name="Land M."/>
            <person name="Hauser L."/>
            <person name="Markowitz V."/>
            <person name="Cheng J.-F."/>
            <person name="Hugenholtz P."/>
            <person name="Woyke T."/>
            <person name="Wu D."/>
            <person name="Brambilla E."/>
            <person name="Klenk H.-P."/>
            <person name="Eisen J.A."/>
        </authorList>
    </citation>
    <scope>NUCLEOTIDE SEQUENCE</scope>
    <source>
        <strain evidence="12">DSM 6220</strain>
    </source>
</reference>
<dbReference type="HOGENOM" id="CLU_007100_4_4_6"/>
<name>H8L5U9_FRAAD</name>
<evidence type="ECO:0000256" key="9">
    <source>
        <dbReference type="RuleBase" id="RU000320"/>
    </source>
</evidence>
<dbReference type="Proteomes" id="UP000005234">
    <property type="component" value="Chromosome"/>
</dbReference>
<proteinExistence type="inferred from homology"/>
<feature type="transmembrane region" description="Helical" evidence="10">
    <location>
        <begin position="35"/>
        <end position="53"/>
    </location>
</feature>
<keyword evidence="5 10" id="KW-1133">Transmembrane helix</keyword>
<evidence type="ECO:0000259" key="11">
    <source>
        <dbReference type="Pfam" id="PF00361"/>
    </source>
</evidence>
<gene>
    <name evidence="12" type="ordered locus">Fraau_1419</name>
</gene>
<dbReference type="EMBL" id="CP003350">
    <property type="protein sequence ID" value="AFC85849.1"/>
    <property type="molecule type" value="Genomic_DNA"/>
</dbReference>
<dbReference type="NCBIfam" id="NF004501">
    <property type="entry name" value="PRK05846.1-5"/>
    <property type="match status" value="1"/>
</dbReference>
<evidence type="ECO:0000256" key="1">
    <source>
        <dbReference type="ARBA" id="ARBA00004127"/>
    </source>
</evidence>
<evidence type="ECO:0000256" key="2">
    <source>
        <dbReference type="ARBA" id="ARBA00009025"/>
    </source>
</evidence>
<dbReference type="GO" id="GO:0042773">
    <property type="term" value="P:ATP synthesis coupled electron transport"/>
    <property type="evidence" value="ECO:0007669"/>
    <property type="project" value="InterPro"/>
</dbReference>
<dbReference type="GO" id="GO:0016020">
    <property type="term" value="C:membrane"/>
    <property type="evidence" value="ECO:0007669"/>
    <property type="project" value="UniProtKB-SubCell"/>
</dbReference>
<evidence type="ECO:0000256" key="5">
    <source>
        <dbReference type="ARBA" id="ARBA00022989"/>
    </source>
</evidence>
<dbReference type="GO" id="GO:0003954">
    <property type="term" value="F:NADH dehydrogenase activity"/>
    <property type="evidence" value="ECO:0007669"/>
    <property type="project" value="TreeGrafter"/>
</dbReference>
<feature type="transmembrane region" description="Helical" evidence="10">
    <location>
        <begin position="272"/>
        <end position="293"/>
    </location>
</feature>
<feature type="transmembrane region" description="Helical" evidence="10">
    <location>
        <begin position="73"/>
        <end position="101"/>
    </location>
</feature>
<evidence type="ECO:0000256" key="4">
    <source>
        <dbReference type="ARBA" id="ARBA00022692"/>
    </source>
</evidence>
<dbReference type="GO" id="GO:0008137">
    <property type="term" value="F:NADH dehydrogenase (ubiquinone) activity"/>
    <property type="evidence" value="ECO:0007669"/>
    <property type="project" value="InterPro"/>
</dbReference>
<evidence type="ECO:0000256" key="6">
    <source>
        <dbReference type="ARBA" id="ARBA00023136"/>
    </source>
</evidence>
<dbReference type="eggNOG" id="COG1008">
    <property type="taxonomic scope" value="Bacteria"/>
</dbReference>
<evidence type="ECO:0000256" key="10">
    <source>
        <dbReference type="SAM" id="Phobius"/>
    </source>
</evidence>
<evidence type="ECO:0000313" key="12">
    <source>
        <dbReference type="EMBL" id="AFC85849.1"/>
    </source>
</evidence>
<dbReference type="InterPro" id="IPR010227">
    <property type="entry name" value="NADH_Q_OxRdtase_chainM/4"/>
</dbReference>
<dbReference type="STRING" id="767434.Fraau_1419"/>
<evidence type="ECO:0000256" key="3">
    <source>
        <dbReference type="ARBA" id="ARBA00019906"/>
    </source>
</evidence>
<feature type="transmembrane region" description="Helical" evidence="10">
    <location>
        <begin position="300"/>
        <end position="320"/>
    </location>
</feature>
<dbReference type="PANTHER" id="PTHR43507:SF1">
    <property type="entry name" value="NADH-UBIQUINONE OXIDOREDUCTASE CHAIN 4"/>
    <property type="match status" value="1"/>
</dbReference>
<keyword evidence="13" id="KW-1185">Reference proteome</keyword>
<dbReference type="GO" id="GO:0048039">
    <property type="term" value="F:ubiquinone binding"/>
    <property type="evidence" value="ECO:0007669"/>
    <property type="project" value="TreeGrafter"/>
</dbReference>
<feature type="domain" description="NADH:quinone oxidoreductase/Mrp antiporter transmembrane" evidence="11">
    <location>
        <begin position="130"/>
        <end position="429"/>
    </location>
</feature>
<accession>H8L5U9</accession>
<feature type="transmembrane region" description="Helical" evidence="10">
    <location>
        <begin position="137"/>
        <end position="154"/>
    </location>
</feature>
<protein>
    <recommendedName>
        <fullName evidence="3">NADH-quinone oxidoreductase subunit M</fullName>
    </recommendedName>
    <alternativeName>
        <fullName evidence="7">NADH dehydrogenase I subunit M</fullName>
    </alternativeName>
    <alternativeName>
        <fullName evidence="8">NDH-1 subunit M</fullName>
    </alternativeName>
</protein>
<dbReference type="KEGG" id="fau:Fraau_1419"/>
<comment type="subcellular location">
    <subcellularLocation>
        <location evidence="1">Endomembrane system</location>
        <topology evidence="1">Multi-pass membrane protein</topology>
    </subcellularLocation>
    <subcellularLocation>
        <location evidence="9">Membrane</location>
        <topology evidence="9">Multi-pass membrane protein</topology>
    </subcellularLocation>
</comment>
<feature type="transmembrane region" description="Helical" evidence="10">
    <location>
        <begin position="208"/>
        <end position="230"/>
    </location>
</feature>
<dbReference type="NCBIfam" id="TIGR01972">
    <property type="entry name" value="NDH_I_M"/>
    <property type="match status" value="1"/>
</dbReference>
<evidence type="ECO:0000313" key="13">
    <source>
        <dbReference type="Proteomes" id="UP000005234"/>
    </source>
</evidence>
<comment type="similarity">
    <text evidence="2">Belongs to the complex I subunit 4 family.</text>
</comment>
<dbReference type="GO" id="GO:0012505">
    <property type="term" value="C:endomembrane system"/>
    <property type="evidence" value="ECO:0007669"/>
    <property type="project" value="UniProtKB-SubCell"/>
</dbReference>
<dbReference type="InterPro" id="IPR001750">
    <property type="entry name" value="ND/Mrp_TM"/>
</dbReference>
<feature type="transmembrane region" description="Helical" evidence="10">
    <location>
        <begin position="418"/>
        <end position="438"/>
    </location>
</feature>
<sequence>MSNYLLSLLIWVPVIAGFGLLLVRDDRPDTVRWTTVVVTTLVFALNMVMWPMMDSSNPNPQFVEHLAWGGPIHTAYALGVDGIAFAMCLLVTFGTMLVILGSWGSITYKLKQYFACMLVMEGLLIGCFAATDALLFYVFFEGMLIPMFLLIGVWGGPRRMYAAMKFFIYTFFGSIMLLAALIYLYTQAGTFDIATLAALKLDHTQQTWLFFAFLIAFAVKIPMVPVHTWLPDAHVEAPTGASVDLAMIMLKIGGYGLIRFSLPIVPDASAEYAWLVIGLSLVAIIYIGYVAMVQDDMKRIMAYSSVAHMGFVTLGIFVAVELIHTHGDSDLAVLGMQGAMIQMVSHGFISGAAFTCIGILYDRMHTRLIKDYGGVINTMPWFGLFFVLFMMGNNGLPGTSGFVGEFMVVISSFSLNPWVALGAAFTLVISAAYTLWMVKRVLWGPVVNEAVAQLKDLDTREWITMLAFAAAVLVVGVWPQPFIHLMDASVTQLVQNLNHSKL</sequence>
<dbReference type="RefSeq" id="WP_014402854.1">
    <property type="nucleotide sequence ID" value="NC_017033.1"/>
</dbReference>
<feature type="transmembrane region" description="Helical" evidence="10">
    <location>
        <begin position="166"/>
        <end position="188"/>
    </location>
</feature>
<evidence type="ECO:0000256" key="8">
    <source>
        <dbReference type="ARBA" id="ARBA00032798"/>
    </source>
</evidence>
<dbReference type="GO" id="GO:0015990">
    <property type="term" value="P:electron transport coupled proton transport"/>
    <property type="evidence" value="ECO:0007669"/>
    <property type="project" value="TreeGrafter"/>
</dbReference>
<feature type="transmembrane region" description="Helical" evidence="10">
    <location>
        <begin position="340"/>
        <end position="360"/>
    </location>
</feature>
<dbReference type="Pfam" id="PF00361">
    <property type="entry name" value="Proton_antipo_M"/>
    <property type="match status" value="1"/>
</dbReference>
<feature type="transmembrane region" description="Helical" evidence="10">
    <location>
        <begin position="459"/>
        <end position="478"/>
    </location>
</feature>
<dbReference type="AlphaFoldDB" id="H8L5U9"/>
<dbReference type="PRINTS" id="PR01437">
    <property type="entry name" value="NUOXDRDTASE4"/>
</dbReference>
<dbReference type="PANTHER" id="PTHR43507">
    <property type="entry name" value="NADH-UBIQUINONE OXIDOREDUCTASE CHAIN 4"/>
    <property type="match status" value="1"/>
</dbReference>
<feature type="transmembrane region" description="Helical" evidence="10">
    <location>
        <begin position="6"/>
        <end position="23"/>
    </location>
</feature>
<keyword evidence="6 10" id="KW-0472">Membrane</keyword>